<evidence type="ECO:0000259" key="10">
    <source>
        <dbReference type="Pfam" id="PF12704"/>
    </source>
</evidence>
<comment type="subcellular location">
    <subcellularLocation>
        <location evidence="1">Cell membrane</location>
        <topology evidence="1">Multi-pass membrane protein</topology>
    </subcellularLocation>
</comment>
<comment type="caution">
    <text evidence="11">The sequence shown here is derived from an EMBL/GenBank/DDBJ whole genome shotgun (WGS) entry which is preliminary data.</text>
</comment>
<proteinExistence type="inferred from homology"/>
<feature type="transmembrane region" description="Helical" evidence="8">
    <location>
        <begin position="310"/>
        <end position="336"/>
    </location>
</feature>
<dbReference type="GO" id="GO:0044874">
    <property type="term" value="P:lipoprotein localization to outer membrane"/>
    <property type="evidence" value="ECO:0007669"/>
    <property type="project" value="TreeGrafter"/>
</dbReference>
<keyword evidence="12" id="KW-1185">Reference proteome</keyword>
<feature type="transmembrane region" description="Helical" evidence="8">
    <location>
        <begin position="375"/>
        <end position="395"/>
    </location>
</feature>
<evidence type="ECO:0000256" key="4">
    <source>
        <dbReference type="ARBA" id="ARBA00022475"/>
    </source>
</evidence>
<evidence type="ECO:0000259" key="9">
    <source>
        <dbReference type="Pfam" id="PF02687"/>
    </source>
</evidence>
<dbReference type="InterPro" id="IPR025857">
    <property type="entry name" value="MacB_PCD"/>
</dbReference>
<keyword evidence="5 8" id="KW-0812">Transmembrane</keyword>
<evidence type="ECO:0000256" key="3">
    <source>
        <dbReference type="ARBA" id="ARBA00022448"/>
    </source>
</evidence>
<dbReference type="Pfam" id="PF12704">
    <property type="entry name" value="MacB_PCD"/>
    <property type="match status" value="1"/>
</dbReference>
<reference evidence="11 12" key="1">
    <citation type="submission" date="2014-06" db="EMBL/GenBank/DDBJ databases">
        <title>Draft genome sequence of Idiomarina sp. MCCC 1A10513.</title>
        <authorList>
            <person name="Du J."/>
            <person name="Lai Q."/>
            <person name="Shao Z."/>
        </authorList>
    </citation>
    <scope>NUCLEOTIDE SEQUENCE [LARGE SCALE GENOMIC DNA]</scope>
    <source>
        <strain evidence="11 12">MCCC 1A10513</strain>
    </source>
</reference>
<feature type="transmembrane region" description="Helical" evidence="8">
    <location>
        <begin position="24"/>
        <end position="50"/>
    </location>
</feature>
<dbReference type="PANTHER" id="PTHR30489">
    <property type="entry name" value="LIPOPROTEIN-RELEASING SYSTEM TRANSMEMBRANE PROTEIN LOLE"/>
    <property type="match status" value="1"/>
</dbReference>
<gene>
    <name evidence="11" type="ORF">IDAT_02715</name>
</gene>
<evidence type="ECO:0000256" key="6">
    <source>
        <dbReference type="ARBA" id="ARBA00022989"/>
    </source>
</evidence>
<evidence type="ECO:0000313" key="12">
    <source>
        <dbReference type="Proteomes" id="UP000053718"/>
    </source>
</evidence>
<dbReference type="InterPro" id="IPR011925">
    <property type="entry name" value="LolCE_TM"/>
</dbReference>
<name>A0A094JBQ0_9GAMM</name>
<protein>
    <submittedName>
        <fullName evidence="11">ABC transporter permease</fullName>
    </submittedName>
</protein>
<dbReference type="eggNOG" id="COG4591">
    <property type="taxonomic scope" value="Bacteria"/>
</dbReference>
<dbReference type="EMBL" id="JPIN01000001">
    <property type="protein sequence ID" value="KFZ30011.1"/>
    <property type="molecule type" value="Genomic_DNA"/>
</dbReference>
<keyword evidence="4" id="KW-1003">Cell membrane</keyword>
<organism evidence="11 12">
    <name type="scientific">Pseudidiomarina atlantica</name>
    <dbReference type="NCBI Taxonomy" id="1517416"/>
    <lineage>
        <taxon>Bacteria</taxon>
        <taxon>Pseudomonadati</taxon>
        <taxon>Pseudomonadota</taxon>
        <taxon>Gammaproteobacteria</taxon>
        <taxon>Alteromonadales</taxon>
        <taxon>Idiomarinaceae</taxon>
        <taxon>Pseudidiomarina</taxon>
    </lineage>
</organism>
<evidence type="ECO:0000313" key="11">
    <source>
        <dbReference type="EMBL" id="KFZ30011.1"/>
    </source>
</evidence>
<evidence type="ECO:0000256" key="8">
    <source>
        <dbReference type="SAM" id="Phobius"/>
    </source>
</evidence>
<feature type="domain" description="MacB-like periplasmic core" evidence="10">
    <location>
        <begin position="32"/>
        <end position="236"/>
    </location>
</feature>
<sequence length="408" mass="45461">MLGQWRLAWQLARRFRRGRERSRFLSFISASSTSGIALGCMVFITGLSVMNGFSEVLQERFLKLVPHVEFNAVEGRLDYPETIFALATDHPEVTDAWPLIHTQALVQQGRDFVGVQVTGLDPEREHAIKDYLKEQQWSALTQPNTVILGSGLAQKLGVARGDSIRFVVAAERGFQAPKRMQLTVIDTFEFGGQFDHQLAYVNLATARDFVGLDSGFSTVALAVDDLFSAERVANEIGYQLRDYVYLEHWMRSQGHLYRDIQMVRMVMYLVLILVLAVASFNIVSTLVMTVQEKQRHIGILRTMGLRTSSLMQVFVLQGLQNGVFGVFAGVLAGVLLSLNLPLLLNALERLSGSTLLASDVYFVNQIPVLLDWRDVLVVAAVGLLMSLLATLYPAWQAARIDVVQAINA</sequence>
<dbReference type="RefSeq" id="WP_034730089.1">
    <property type="nucleotide sequence ID" value="NZ_JPIN01000001.1"/>
</dbReference>
<dbReference type="InterPro" id="IPR003838">
    <property type="entry name" value="ABC3_permease_C"/>
</dbReference>
<dbReference type="OrthoDB" id="9808461at2"/>
<dbReference type="NCBIfam" id="TIGR02212">
    <property type="entry name" value="lolCE"/>
    <property type="match status" value="1"/>
</dbReference>
<dbReference type="PANTHER" id="PTHR30489:SF0">
    <property type="entry name" value="LIPOPROTEIN-RELEASING SYSTEM TRANSMEMBRANE PROTEIN LOLE"/>
    <property type="match status" value="1"/>
</dbReference>
<dbReference type="InterPro" id="IPR051447">
    <property type="entry name" value="Lipoprotein-release_system"/>
</dbReference>
<dbReference type="AlphaFoldDB" id="A0A094JBQ0"/>
<keyword evidence="3" id="KW-0813">Transport</keyword>
<dbReference type="GO" id="GO:0042953">
    <property type="term" value="P:lipoprotein transport"/>
    <property type="evidence" value="ECO:0007669"/>
    <property type="project" value="InterPro"/>
</dbReference>
<dbReference type="STRING" id="1517416.IDAT_02715"/>
<evidence type="ECO:0000256" key="7">
    <source>
        <dbReference type="ARBA" id="ARBA00023136"/>
    </source>
</evidence>
<evidence type="ECO:0000256" key="2">
    <source>
        <dbReference type="ARBA" id="ARBA00005236"/>
    </source>
</evidence>
<keyword evidence="6 8" id="KW-1133">Transmembrane helix</keyword>
<dbReference type="Proteomes" id="UP000053718">
    <property type="component" value="Unassembled WGS sequence"/>
</dbReference>
<comment type="similarity">
    <text evidence="2">Belongs to the ABC-4 integral membrane protein family. LolC/E subfamily.</text>
</comment>
<feature type="domain" description="ABC3 transporter permease C-terminal" evidence="9">
    <location>
        <begin position="269"/>
        <end position="401"/>
    </location>
</feature>
<keyword evidence="7 8" id="KW-0472">Membrane</keyword>
<feature type="transmembrane region" description="Helical" evidence="8">
    <location>
        <begin position="265"/>
        <end position="290"/>
    </location>
</feature>
<dbReference type="Pfam" id="PF02687">
    <property type="entry name" value="FtsX"/>
    <property type="match status" value="1"/>
</dbReference>
<evidence type="ECO:0000256" key="1">
    <source>
        <dbReference type="ARBA" id="ARBA00004651"/>
    </source>
</evidence>
<evidence type="ECO:0000256" key="5">
    <source>
        <dbReference type="ARBA" id="ARBA00022692"/>
    </source>
</evidence>
<accession>A0A094JBQ0</accession>
<dbReference type="GO" id="GO:0098797">
    <property type="term" value="C:plasma membrane protein complex"/>
    <property type="evidence" value="ECO:0007669"/>
    <property type="project" value="TreeGrafter"/>
</dbReference>